<feature type="domain" description="EamA" evidence="7">
    <location>
        <begin position="23"/>
        <end position="89"/>
    </location>
</feature>
<proteinExistence type="predicted"/>
<feature type="region of interest" description="Disordered" evidence="5">
    <location>
        <begin position="139"/>
        <end position="180"/>
    </location>
</feature>
<dbReference type="Pfam" id="PF00892">
    <property type="entry name" value="EamA"/>
    <property type="match status" value="1"/>
</dbReference>
<sequence>MANAAQARPGPDALSMRAFEWAMLLVLSVLWGGSFFFVGVAVRDLPTLTIVVLRVGLAALVLWGIVAVLGRALPRDPRAWLAFLGMGILKKNAMTPLFTVAVAGVLLADEGITRRKLAGGSGGFAGVIVLFRPGSCPASAPTSWRSSPVSAARSPTHSPGCSAGGSSASASTRSSRPQGR</sequence>
<feature type="transmembrane region" description="Helical" evidence="6">
    <location>
        <begin position="48"/>
        <end position="69"/>
    </location>
</feature>
<dbReference type="AlphaFoldDB" id="A0A1H3HBU6"/>
<accession>A0A1H3HBU6</accession>
<dbReference type="Proteomes" id="UP000199286">
    <property type="component" value="Unassembled WGS sequence"/>
</dbReference>
<dbReference type="InterPro" id="IPR050638">
    <property type="entry name" value="AA-Vitamin_Transporters"/>
</dbReference>
<evidence type="ECO:0000313" key="8">
    <source>
        <dbReference type="EMBL" id="SDY12887.1"/>
    </source>
</evidence>
<gene>
    <name evidence="8" type="ORF">SAMN05444340_103349</name>
</gene>
<evidence type="ECO:0000256" key="3">
    <source>
        <dbReference type="ARBA" id="ARBA00022989"/>
    </source>
</evidence>
<dbReference type="GO" id="GO:0016020">
    <property type="term" value="C:membrane"/>
    <property type="evidence" value="ECO:0007669"/>
    <property type="project" value="UniProtKB-SubCell"/>
</dbReference>
<evidence type="ECO:0000256" key="4">
    <source>
        <dbReference type="ARBA" id="ARBA00023136"/>
    </source>
</evidence>
<evidence type="ECO:0000259" key="7">
    <source>
        <dbReference type="Pfam" id="PF00892"/>
    </source>
</evidence>
<evidence type="ECO:0000256" key="1">
    <source>
        <dbReference type="ARBA" id="ARBA00004141"/>
    </source>
</evidence>
<keyword evidence="2 6" id="KW-0812">Transmembrane</keyword>
<evidence type="ECO:0000256" key="5">
    <source>
        <dbReference type="SAM" id="MobiDB-lite"/>
    </source>
</evidence>
<evidence type="ECO:0000256" key="2">
    <source>
        <dbReference type="ARBA" id="ARBA00022692"/>
    </source>
</evidence>
<dbReference type="EMBL" id="FNPF01000003">
    <property type="protein sequence ID" value="SDY12887.1"/>
    <property type="molecule type" value="Genomic_DNA"/>
</dbReference>
<comment type="subcellular location">
    <subcellularLocation>
        <location evidence="1">Membrane</location>
        <topology evidence="1">Multi-pass membrane protein</topology>
    </subcellularLocation>
</comment>
<reference evidence="8 9" key="1">
    <citation type="submission" date="2016-10" db="EMBL/GenBank/DDBJ databases">
        <authorList>
            <person name="de Groot N.N."/>
        </authorList>
    </citation>
    <scope>NUCLEOTIDE SEQUENCE [LARGE SCALE GENOMIC DNA]</scope>
    <source>
        <strain evidence="8 9">DSM 26880</strain>
    </source>
</reference>
<evidence type="ECO:0000256" key="6">
    <source>
        <dbReference type="SAM" id="Phobius"/>
    </source>
</evidence>
<dbReference type="InterPro" id="IPR000620">
    <property type="entry name" value="EamA_dom"/>
</dbReference>
<organism evidence="8 9">
    <name type="scientific">Citreimonas salinaria</name>
    <dbReference type="NCBI Taxonomy" id="321339"/>
    <lineage>
        <taxon>Bacteria</taxon>
        <taxon>Pseudomonadati</taxon>
        <taxon>Pseudomonadota</taxon>
        <taxon>Alphaproteobacteria</taxon>
        <taxon>Rhodobacterales</taxon>
        <taxon>Roseobacteraceae</taxon>
        <taxon>Citreimonas</taxon>
    </lineage>
</organism>
<keyword evidence="4 6" id="KW-0472">Membrane</keyword>
<dbReference type="PANTHER" id="PTHR32322:SF9">
    <property type="entry name" value="AMINO-ACID METABOLITE EFFLUX PUMP-RELATED"/>
    <property type="match status" value="1"/>
</dbReference>
<feature type="compositionally biased region" description="Low complexity" evidence="5">
    <location>
        <begin position="158"/>
        <end position="180"/>
    </location>
</feature>
<feature type="compositionally biased region" description="Polar residues" evidence="5">
    <location>
        <begin position="140"/>
        <end position="157"/>
    </location>
</feature>
<dbReference type="STRING" id="321339.SAMN05444340_103349"/>
<name>A0A1H3HBU6_9RHOB</name>
<keyword evidence="9" id="KW-1185">Reference proteome</keyword>
<evidence type="ECO:0000313" key="9">
    <source>
        <dbReference type="Proteomes" id="UP000199286"/>
    </source>
</evidence>
<feature type="transmembrane region" description="Helical" evidence="6">
    <location>
        <begin position="21"/>
        <end position="42"/>
    </location>
</feature>
<protein>
    <recommendedName>
        <fullName evidence="7">EamA domain-containing protein</fullName>
    </recommendedName>
</protein>
<keyword evidence="3 6" id="KW-1133">Transmembrane helix</keyword>
<dbReference type="PANTHER" id="PTHR32322">
    <property type="entry name" value="INNER MEMBRANE TRANSPORTER"/>
    <property type="match status" value="1"/>
</dbReference>